<dbReference type="Pfam" id="PF00583">
    <property type="entry name" value="Acetyltransf_1"/>
    <property type="match status" value="1"/>
</dbReference>
<gene>
    <name evidence="2" type="ORF">P7228_10515</name>
</gene>
<organism evidence="2 3">
    <name type="scientific">Altererythrobacter arenosus</name>
    <dbReference type="NCBI Taxonomy" id="3032592"/>
    <lineage>
        <taxon>Bacteria</taxon>
        <taxon>Pseudomonadati</taxon>
        <taxon>Pseudomonadota</taxon>
        <taxon>Alphaproteobacteria</taxon>
        <taxon>Sphingomonadales</taxon>
        <taxon>Erythrobacteraceae</taxon>
        <taxon>Altererythrobacter</taxon>
    </lineage>
</organism>
<dbReference type="PROSITE" id="PS51186">
    <property type="entry name" value="GNAT"/>
    <property type="match status" value="1"/>
</dbReference>
<dbReference type="InterPro" id="IPR016181">
    <property type="entry name" value="Acyl_CoA_acyltransferase"/>
</dbReference>
<dbReference type="InterPro" id="IPR000182">
    <property type="entry name" value="GNAT_dom"/>
</dbReference>
<proteinExistence type="predicted"/>
<name>A0ABY8FTK3_9SPHN</name>
<dbReference type="RefSeq" id="WP_278015197.1">
    <property type="nucleotide sequence ID" value="NZ_CP121106.1"/>
</dbReference>
<dbReference type="Gene3D" id="3.40.630.30">
    <property type="match status" value="1"/>
</dbReference>
<dbReference type="CDD" id="cd04301">
    <property type="entry name" value="NAT_SF"/>
    <property type="match status" value="1"/>
</dbReference>
<evidence type="ECO:0000313" key="3">
    <source>
        <dbReference type="Proteomes" id="UP001215827"/>
    </source>
</evidence>
<protein>
    <submittedName>
        <fullName evidence="2">GNAT family N-acetyltransferase</fullName>
    </submittedName>
</protein>
<dbReference type="Proteomes" id="UP001215827">
    <property type="component" value="Chromosome"/>
</dbReference>
<dbReference type="EMBL" id="CP121106">
    <property type="protein sequence ID" value="WFL76431.1"/>
    <property type="molecule type" value="Genomic_DNA"/>
</dbReference>
<accession>A0ABY8FTK3</accession>
<evidence type="ECO:0000313" key="2">
    <source>
        <dbReference type="EMBL" id="WFL76431.1"/>
    </source>
</evidence>
<feature type="domain" description="N-acetyltransferase" evidence="1">
    <location>
        <begin position="5"/>
        <end position="170"/>
    </location>
</feature>
<evidence type="ECO:0000259" key="1">
    <source>
        <dbReference type="PROSITE" id="PS51186"/>
    </source>
</evidence>
<dbReference type="SUPFAM" id="SSF55729">
    <property type="entry name" value="Acyl-CoA N-acyltransferases (Nat)"/>
    <property type="match status" value="1"/>
</dbReference>
<keyword evidence="3" id="KW-1185">Reference proteome</keyword>
<reference evidence="2 3" key="1">
    <citation type="submission" date="2023-03" db="EMBL/GenBank/DDBJ databases">
        <title>Altererythrobacter sp. CAU 1644 isolated from sand.</title>
        <authorList>
            <person name="Kim W."/>
        </authorList>
    </citation>
    <scope>NUCLEOTIDE SEQUENCE [LARGE SCALE GENOMIC DNA]</scope>
    <source>
        <strain evidence="2 3">CAU 1644</strain>
    </source>
</reference>
<sequence length="193" mass="21671">MKLEVLTGAAIEHAIPALARLRIAVFAEWPYLYSGDLAYEEDYLRAFAAAPDAVLVTACERDQIVGASTASPLVAQESEIREPVAAYGLDPEEIFYFGESVLLPEYRGRGLGHAFFDHREAHARASEAKFSMFAGVIRPQDHPAKPQGYRPLDAFWRGRSYEKVEGLTCQIAWQDHGEDAETPKPLQFWMREL</sequence>